<name>A0A921GQY7_9MICO</name>
<evidence type="ECO:0000313" key="3">
    <source>
        <dbReference type="Proteomes" id="UP000775129"/>
    </source>
</evidence>
<dbReference type="AlphaFoldDB" id="A0A921GQY7"/>
<protein>
    <submittedName>
        <fullName evidence="2">Uncharacterized protein</fullName>
    </submittedName>
</protein>
<feature type="transmembrane region" description="Helical" evidence="1">
    <location>
        <begin position="98"/>
        <end position="121"/>
    </location>
</feature>
<sequence>MASVPGVMSRRRTVFAALSIVLGALGAAWSGVVTALVFESARVTYYLPAPDSTVATEHHDWHLPSLLLTPLGALALLLAAIALALGGWGLVRRRGVRGWVLVLPCLALALATAVLALAAGMSQDTY</sequence>
<accession>A0A921GQY7</accession>
<reference evidence="2" key="1">
    <citation type="journal article" date="2021" name="PeerJ">
        <title>Extensive microbial diversity within the chicken gut microbiome revealed by metagenomics and culture.</title>
        <authorList>
            <person name="Gilroy R."/>
            <person name="Ravi A."/>
            <person name="Getino M."/>
            <person name="Pursley I."/>
            <person name="Horton D.L."/>
            <person name="Alikhan N.F."/>
            <person name="Baker D."/>
            <person name="Gharbi K."/>
            <person name="Hall N."/>
            <person name="Watson M."/>
            <person name="Adriaenssens E.M."/>
            <person name="Foster-Nyarko E."/>
            <person name="Jarju S."/>
            <person name="Secka A."/>
            <person name="Antonio M."/>
            <person name="Oren A."/>
            <person name="Chaudhuri R.R."/>
            <person name="La Ragione R."/>
            <person name="Hildebrand F."/>
            <person name="Pallen M.J."/>
        </authorList>
    </citation>
    <scope>NUCLEOTIDE SEQUENCE</scope>
    <source>
        <strain evidence="2">1647</strain>
    </source>
</reference>
<keyword evidence="1" id="KW-0472">Membrane</keyword>
<keyword evidence="1" id="KW-0812">Transmembrane</keyword>
<dbReference type="EMBL" id="DYWO01000391">
    <property type="protein sequence ID" value="HJF50699.1"/>
    <property type="molecule type" value="Genomic_DNA"/>
</dbReference>
<comment type="caution">
    <text evidence="2">The sequence shown here is derived from an EMBL/GenBank/DDBJ whole genome shotgun (WGS) entry which is preliminary data.</text>
</comment>
<feature type="transmembrane region" description="Helical" evidence="1">
    <location>
        <begin position="71"/>
        <end position="91"/>
    </location>
</feature>
<dbReference type="Proteomes" id="UP000775129">
    <property type="component" value="Unassembled WGS sequence"/>
</dbReference>
<keyword evidence="1" id="KW-1133">Transmembrane helix</keyword>
<evidence type="ECO:0000313" key="2">
    <source>
        <dbReference type="EMBL" id="HJF50699.1"/>
    </source>
</evidence>
<organism evidence="2 3">
    <name type="scientific">Brachybacterium paraconglomeratum</name>
    <dbReference type="NCBI Taxonomy" id="173362"/>
    <lineage>
        <taxon>Bacteria</taxon>
        <taxon>Bacillati</taxon>
        <taxon>Actinomycetota</taxon>
        <taxon>Actinomycetes</taxon>
        <taxon>Micrococcales</taxon>
        <taxon>Dermabacteraceae</taxon>
        <taxon>Brachybacterium</taxon>
    </lineage>
</organism>
<reference evidence="2" key="2">
    <citation type="submission" date="2021-09" db="EMBL/GenBank/DDBJ databases">
        <authorList>
            <person name="Gilroy R."/>
        </authorList>
    </citation>
    <scope>NUCLEOTIDE SEQUENCE</scope>
    <source>
        <strain evidence="2">1647</strain>
    </source>
</reference>
<evidence type="ECO:0000256" key="1">
    <source>
        <dbReference type="SAM" id="Phobius"/>
    </source>
</evidence>
<gene>
    <name evidence="2" type="ORF">K8W24_13070</name>
</gene>
<proteinExistence type="predicted"/>